<accession>A0A517VWG6</accession>
<dbReference type="Pfam" id="PF00886">
    <property type="entry name" value="Ribosomal_S16"/>
    <property type="match status" value="1"/>
</dbReference>
<feature type="compositionally biased region" description="Acidic residues" evidence="4">
    <location>
        <begin position="101"/>
        <end position="116"/>
    </location>
</feature>
<dbReference type="EMBL" id="CP037920">
    <property type="protein sequence ID" value="QDT97347.1"/>
    <property type="molecule type" value="Genomic_DNA"/>
</dbReference>
<dbReference type="GO" id="GO:0005737">
    <property type="term" value="C:cytoplasm"/>
    <property type="evidence" value="ECO:0007669"/>
    <property type="project" value="UniProtKB-ARBA"/>
</dbReference>
<protein>
    <recommendedName>
        <fullName evidence="3">Small ribosomal subunit protein bS16</fullName>
    </recommendedName>
</protein>
<dbReference type="PANTHER" id="PTHR12919">
    <property type="entry name" value="30S RIBOSOMAL PROTEIN S16"/>
    <property type="match status" value="1"/>
</dbReference>
<sequence length="132" mass="14594">MAVRIRMKRMGRKHRPFYRICVMDSRKQRDGEAIEEIGTYDTSVADKSKRVAINMERVDYWMSVGAKPSDNVATLIKKVKQNKFGTAAAPAPLIAPKEPAPEPEPEAQEESAEATTDEGATAEEAPSEEASE</sequence>
<gene>
    <name evidence="3 5" type="primary">rpsP</name>
    <name evidence="5" type="ORF">V144x_28210</name>
</gene>
<keyword evidence="2 3" id="KW-0687">Ribonucleoprotein</keyword>
<dbReference type="GO" id="GO:0006412">
    <property type="term" value="P:translation"/>
    <property type="evidence" value="ECO:0007669"/>
    <property type="project" value="UniProtKB-UniRule"/>
</dbReference>
<feature type="region of interest" description="Disordered" evidence="4">
    <location>
        <begin position="86"/>
        <end position="132"/>
    </location>
</feature>
<dbReference type="Gene3D" id="3.30.1320.10">
    <property type="match status" value="1"/>
</dbReference>
<evidence type="ECO:0000256" key="2">
    <source>
        <dbReference type="ARBA" id="ARBA00023274"/>
    </source>
</evidence>
<dbReference type="NCBIfam" id="TIGR00002">
    <property type="entry name" value="S16"/>
    <property type="match status" value="1"/>
</dbReference>
<dbReference type="InterPro" id="IPR023803">
    <property type="entry name" value="Ribosomal_bS16_dom_sf"/>
</dbReference>
<evidence type="ECO:0000256" key="1">
    <source>
        <dbReference type="ARBA" id="ARBA00022980"/>
    </source>
</evidence>
<feature type="compositionally biased region" description="Low complexity" evidence="4">
    <location>
        <begin position="87"/>
        <end position="97"/>
    </location>
</feature>
<evidence type="ECO:0000256" key="4">
    <source>
        <dbReference type="SAM" id="MobiDB-lite"/>
    </source>
</evidence>
<dbReference type="PANTHER" id="PTHR12919:SF20">
    <property type="entry name" value="SMALL RIBOSOMAL SUBUNIT PROTEIN BS16M"/>
    <property type="match status" value="1"/>
</dbReference>
<evidence type="ECO:0000313" key="5">
    <source>
        <dbReference type="EMBL" id="QDT97347.1"/>
    </source>
</evidence>
<evidence type="ECO:0000313" key="6">
    <source>
        <dbReference type="Proteomes" id="UP000318704"/>
    </source>
</evidence>
<name>A0A517VWG6_9PLAN</name>
<dbReference type="Proteomes" id="UP000318704">
    <property type="component" value="Chromosome"/>
</dbReference>
<dbReference type="RefSeq" id="WP_144985710.1">
    <property type="nucleotide sequence ID" value="NZ_CP037920.1"/>
</dbReference>
<evidence type="ECO:0000256" key="3">
    <source>
        <dbReference type="HAMAP-Rule" id="MF_00385"/>
    </source>
</evidence>
<proteinExistence type="inferred from homology"/>
<dbReference type="AlphaFoldDB" id="A0A517VWG6"/>
<comment type="similarity">
    <text evidence="3">Belongs to the bacterial ribosomal protein bS16 family.</text>
</comment>
<keyword evidence="1 3" id="KW-0689">Ribosomal protein</keyword>
<dbReference type="HAMAP" id="MF_00385">
    <property type="entry name" value="Ribosomal_bS16"/>
    <property type="match status" value="1"/>
</dbReference>
<dbReference type="InterPro" id="IPR000307">
    <property type="entry name" value="Ribosomal_bS16"/>
</dbReference>
<dbReference type="GO" id="GO:0015935">
    <property type="term" value="C:small ribosomal subunit"/>
    <property type="evidence" value="ECO:0007669"/>
    <property type="project" value="TreeGrafter"/>
</dbReference>
<dbReference type="GO" id="GO:0003735">
    <property type="term" value="F:structural constituent of ribosome"/>
    <property type="evidence" value="ECO:0007669"/>
    <property type="project" value="InterPro"/>
</dbReference>
<organism evidence="5 6">
    <name type="scientific">Gimesia aquarii</name>
    <dbReference type="NCBI Taxonomy" id="2527964"/>
    <lineage>
        <taxon>Bacteria</taxon>
        <taxon>Pseudomonadati</taxon>
        <taxon>Planctomycetota</taxon>
        <taxon>Planctomycetia</taxon>
        <taxon>Planctomycetales</taxon>
        <taxon>Planctomycetaceae</taxon>
        <taxon>Gimesia</taxon>
    </lineage>
</organism>
<dbReference type="KEGG" id="gaw:V144x_28210"/>
<reference evidence="5 6" key="1">
    <citation type="submission" date="2019-03" db="EMBL/GenBank/DDBJ databases">
        <title>Deep-cultivation of Planctomycetes and their phenomic and genomic characterization uncovers novel biology.</title>
        <authorList>
            <person name="Wiegand S."/>
            <person name="Jogler M."/>
            <person name="Boedeker C."/>
            <person name="Pinto D."/>
            <person name="Vollmers J."/>
            <person name="Rivas-Marin E."/>
            <person name="Kohn T."/>
            <person name="Peeters S.H."/>
            <person name="Heuer A."/>
            <person name="Rast P."/>
            <person name="Oberbeckmann S."/>
            <person name="Bunk B."/>
            <person name="Jeske O."/>
            <person name="Meyerdierks A."/>
            <person name="Storesund J.E."/>
            <person name="Kallscheuer N."/>
            <person name="Luecker S."/>
            <person name="Lage O.M."/>
            <person name="Pohl T."/>
            <person name="Merkel B.J."/>
            <person name="Hornburger P."/>
            <person name="Mueller R.-W."/>
            <person name="Bruemmer F."/>
            <person name="Labrenz M."/>
            <person name="Spormann A.M."/>
            <person name="Op den Camp H."/>
            <person name="Overmann J."/>
            <person name="Amann R."/>
            <person name="Jetten M.S.M."/>
            <person name="Mascher T."/>
            <person name="Medema M.H."/>
            <person name="Devos D.P."/>
            <person name="Kaster A.-K."/>
            <person name="Ovreas L."/>
            <person name="Rohde M."/>
            <person name="Galperin M.Y."/>
            <person name="Jogler C."/>
        </authorList>
    </citation>
    <scope>NUCLEOTIDE SEQUENCE [LARGE SCALE GENOMIC DNA]</scope>
    <source>
        <strain evidence="5 6">V144</strain>
    </source>
</reference>
<dbReference type="SUPFAM" id="SSF54565">
    <property type="entry name" value="Ribosomal protein S16"/>
    <property type="match status" value="1"/>
</dbReference>